<sequence>MWAGGGKFDFYYSCLGKVIKNLLIYVMIMQKRLRISPAHCLAVNCVPMVL</sequence>
<organism evidence="1 2">
    <name type="scientific">Monoglobus pectinilyticus</name>
    <dbReference type="NCBI Taxonomy" id="1981510"/>
    <lineage>
        <taxon>Bacteria</taxon>
        <taxon>Bacillati</taxon>
        <taxon>Bacillota</taxon>
        <taxon>Clostridia</taxon>
        <taxon>Monoglobales</taxon>
        <taxon>Monoglobaceae</taxon>
        <taxon>Monoglobus</taxon>
    </lineage>
</organism>
<accession>A0A2K9P323</accession>
<keyword evidence="2" id="KW-1185">Reference proteome</keyword>
<dbReference type="Proteomes" id="UP000235589">
    <property type="component" value="Chromosome"/>
</dbReference>
<evidence type="ECO:0000313" key="1">
    <source>
        <dbReference type="EMBL" id="AUO19038.1"/>
    </source>
</evidence>
<name>A0A2K9P323_9FIRM</name>
<gene>
    <name evidence="1" type="ORF">B9O19_00862</name>
</gene>
<dbReference type="KEGG" id="mpec:B9O19_00862"/>
<reference evidence="1 2" key="1">
    <citation type="submission" date="2017-04" db="EMBL/GenBank/DDBJ databases">
        <title>Monoglobus pectinilyticus 14 draft genome.</title>
        <authorList>
            <person name="Kim C."/>
            <person name="Rosendale D.I."/>
            <person name="Kelly W.J."/>
            <person name="Tannock G.W."/>
            <person name="Patchett M.L."/>
            <person name="Jordens J.Z."/>
        </authorList>
    </citation>
    <scope>NUCLEOTIDE SEQUENCE [LARGE SCALE GENOMIC DNA]</scope>
    <source>
        <strain evidence="1 2">14</strain>
    </source>
</reference>
<dbReference type="AlphaFoldDB" id="A0A2K9P323"/>
<proteinExistence type="predicted"/>
<evidence type="ECO:0000313" key="2">
    <source>
        <dbReference type="Proteomes" id="UP000235589"/>
    </source>
</evidence>
<protein>
    <submittedName>
        <fullName evidence="1">Uncharacterized protein</fullName>
    </submittedName>
</protein>
<dbReference type="EMBL" id="CP020991">
    <property type="protein sequence ID" value="AUO19038.1"/>
    <property type="molecule type" value="Genomic_DNA"/>
</dbReference>